<evidence type="ECO:0000256" key="1">
    <source>
        <dbReference type="SAM" id="MobiDB-lite"/>
    </source>
</evidence>
<keyword evidence="2" id="KW-0812">Transmembrane</keyword>
<evidence type="ECO:0000313" key="2">
    <source>
        <dbReference type="EMBL" id="PRW05748.1"/>
    </source>
</evidence>
<evidence type="ECO:0000313" key="3">
    <source>
        <dbReference type="Proteomes" id="UP000239899"/>
    </source>
</evidence>
<protein>
    <submittedName>
        <fullName evidence="2">Transmembrane protein</fullName>
    </submittedName>
</protein>
<dbReference type="AlphaFoldDB" id="A0A2P6TB18"/>
<reference evidence="2 3" key="1">
    <citation type="journal article" date="2018" name="Plant J.">
        <title>Genome sequences of Chlorella sorokiniana UTEX 1602 and Micractinium conductrix SAG 241.80: implications to maltose excretion by a green alga.</title>
        <authorList>
            <person name="Arriola M.B."/>
            <person name="Velmurugan N."/>
            <person name="Zhang Y."/>
            <person name="Plunkett M.H."/>
            <person name="Hondzo H."/>
            <person name="Barney B.M."/>
        </authorList>
    </citation>
    <scope>NUCLEOTIDE SEQUENCE [LARGE SCALE GENOMIC DNA]</scope>
    <source>
        <strain evidence="3">UTEX 1602</strain>
    </source>
</reference>
<organism evidence="2 3">
    <name type="scientific">Chlorella sorokiniana</name>
    <name type="common">Freshwater green alga</name>
    <dbReference type="NCBI Taxonomy" id="3076"/>
    <lineage>
        <taxon>Eukaryota</taxon>
        <taxon>Viridiplantae</taxon>
        <taxon>Chlorophyta</taxon>
        <taxon>core chlorophytes</taxon>
        <taxon>Trebouxiophyceae</taxon>
        <taxon>Chlorellales</taxon>
        <taxon>Chlorellaceae</taxon>
        <taxon>Chlorella clade</taxon>
        <taxon>Chlorella</taxon>
    </lineage>
</organism>
<feature type="compositionally biased region" description="Low complexity" evidence="1">
    <location>
        <begin position="1"/>
        <end position="67"/>
    </location>
</feature>
<keyword evidence="3" id="KW-1185">Reference proteome</keyword>
<sequence length="129" mass="12390">MADVEQQPEQPQEVPPAADDGAAPEAPAAAAAEQPAAAADEPADAAEPAAPAVDPAAAAAKAAAIAARLLAGGAGGTPGENGNNKRPREEEDDLQGPSKRSTGALEGGADPPGANPAGTACPLCQKVQS</sequence>
<feature type="region of interest" description="Disordered" evidence="1">
    <location>
        <begin position="1"/>
        <end position="129"/>
    </location>
</feature>
<name>A0A2P6TB18_CHLSO</name>
<dbReference type="EMBL" id="LHPG02000045">
    <property type="protein sequence ID" value="PRW05748.1"/>
    <property type="molecule type" value="Genomic_DNA"/>
</dbReference>
<gene>
    <name evidence="2" type="ORF">C2E21_9566</name>
</gene>
<comment type="caution">
    <text evidence="2">The sequence shown here is derived from an EMBL/GenBank/DDBJ whole genome shotgun (WGS) entry which is preliminary data.</text>
</comment>
<feature type="compositionally biased region" description="Low complexity" evidence="1">
    <location>
        <begin position="107"/>
        <end position="120"/>
    </location>
</feature>
<dbReference type="Proteomes" id="UP000239899">
    <property type="component" value="Unassembled WGS sequence"/>
</dbReference>
<proteinExistence type="predicted"/>
<accession>A0A2P6TB18</accession>
<keyword evidence="2" id="KW-0472">Membrane</keyword>